<dbReference type="NCBIfam" id="TIGR00254">
    <property type="entry name" value="GGDEF"/>
    <property type="match status" value="1"/>
</dbReference>
<sequence>MNRTFHVKTMFLLALLAGFLAFNYGWLYDWHTSSWKDDDAASFSYLAVDIVVFISLFISWYSTPAAEKLFWLLLTTGCFIFLLGDATLFYKRSILYNESLETNGNDLFFLAFMLCYALAFSHKLMHKYDFWGRLFVLCDLAIVTIVVATLHYYIIVQKIISLEHVSTFSRLTQLSYSASDLVLLLLGLSMYFRPVFFASKNVLYLLILVMIGIPLTDFMYDYLRLYHPQLPVQLLDPVYQIFLLLTAIAGSWNETGQHIQIPQLISRRTEENMRRALPYAASILLGLFVLFRPDMKRPLVVGLCLNFGFVLLRHILTEQLNKQLLQEQEENASRLELGIQQRTAALFSSEQRFKSLFEHHPDPIYVIDLTGMLVQTNQAGTTLLGYEGSHFLGIPYEYFIYEEDLHKAHEMFELAVQGQAITRELRGKHKIGHIYHLSVTAVPILLQEQLEGIYFMVKDITSLKMQQERVQYLAYHDSLTGLYNRVSFTASLEVFIVRKQPFALLFLDLDRFKTINDTLGHDAGDQVLVEVAYRLKQSVPPDSILARLGGDEFVVIPAGCHTYAEAEAAAGRLLAALQEPVVLQGQSLQVTPSIGIALYPEAGQDATTLLRHADLAMYSIKSGSKNNYAVYSLGISEQRHRHLQIEKDLYQALERQEISLVYQPQIQAAGGLIVGWEALVRWQHPEMGWISPGEFIAVAEETGLILQLGQYVLRHACRQMAIWRDLGYRDWHVAVNLSVKEFREASFLASVSAILQETDLEPHYLELELTERIAMENEEDTLQKLRYLKEQGVKLSIDDFGTGYSSLSYLPLYPIDKLKIARELVVMAEHKEEGMEIIAAILSLAHALNLSVIAEGVETREQLRFLLAQGCRQIQGYYFSKPLPPEQCVPFAQSFKV</sequence>
<feature type="domain" description="PAS" evidence="2">
    <location>
        <begin position="349"/>
        <end position="419"/>
    </location>
</feature>
<dbReference type="InterPro" id="IPR000160">
    <property type="entry name" value="GGDEF_dom"/>
</dbReference>
<evidence type="ECO:0000259" key="3">
    <source>
        <dbReference type="PROSITE" id="PS50883"/>
    </source>
</evidence>
<dbReference type="CDD" id="cd01949">
    <property type="entry name" value="GGDEF"/>
    <property type="match status" value="1"/>
</dbReference>
<feature type="domain" description="GGDEF" evidence="4">
    <location>
        <begin position="500"/>
        <end position="633"/>
    </location>
</feature>
<dbReference type="InterPro" id="IPR035919">
    <property type="entry name" value="EAL_sf"/>
</dbReference>
<dbReference type="CDD" id="cd00130">
    <property type="entry name" value="PAS"/>
    <property type="match status" value="1"/>
</dbReference>
<dbReference type="Gene3D" id="3.20.20.450">
    <property type="entry name" value="EAL domain"/>
    <property type="match status" value="1"/>
</dbReference>
<gene>
    <name evidence="5" type="ORF">NK662_05025</name>
</gene>
<feature type="transmembrane region" description="Helical" evidence="1">
    <location>
        <begin position="102"/>
        <end position="122"/>
    </location>
</feature>
<dbReference type="Gene3D" id="3.30.450.20">
    <property type="entry name" value="PAS domain"/>
    <property type="match status" value="1"/>
</dbReference>
<dbReference type="InterPro" id="IPR013767">
    <property type="entry name" value="PAS_fold"/>
</dbReference>
<feature type="transmembrane region" description="Helical" evidence="1">
    <location>
        <begin position="204"/>
        <end position="223"/>
    </location>
</feature>
<dbReference type="CDD" id="cd01948">
    <property type="entry name" value="EAL"/>
    <property type="match status" value="1"/>
</dbReference>
<keyword evidence="1" id="KW-0812">Transmembrane</keyword>
<dbReference type="PANTHER" id="PTHR44757">
    <property type="entry name" value="DIGUANYLATE CYCLASE DGCP"/>
    <property type="match status" value="1"/>
</dbReference>
<dbReference type="SMART" id="SM00267">
    <property type="entry name" value="GGDEF"/>
    <property type="match status" value="1"/>
</dbReference>
<dbReference type="Proteomes" id="UP001156102">
    <property type="component" value="Unassembled WGS sequence"/>
</dbReference>
<comment type="caution">
    <text evidence="5">The sequence shown here is derived from an EMBL/GenBank/DDBJ whole genome shotgun (WGS) entry which is preliminary data.</text>
</comment>
<keyword evidence="1" id="KW-0472">Membrane</keyword>
<dbReference type="EMBL" id="JANCLT010000002">
    <property type="protein sequence ID" value="MCP8967901.1"/>
    <property type="molecule type" value="Genomic_DNA"/>
</dbReference>
<dbReference type="PANTHER" id="PTHR44757:SF2">
    <property type="entry name" value="BIOFILM ARCHITECTURE MAINTENANCE PROTEIN MBAA"/>
    <property type="match status" value="1"/>
</dbReference>
<dbReference type="GO" id="GO:0006355">
    <property type="term" value="P:regulation of DNA-templated transcription"/>
    <property type="evidence" value="ECO:0007669"/>
    <property type="project" value="InterPro"/>
</dbReference>
<dbReference type="RefSeq" id="WP_254757808.1">
    <property type="nucleotide sequence ID" value="NZ_JANCLT010000002.1"/>
</dbReference>
<evidence type="ECO:0000259" key="4">
    <source>
        <dbReference type="PROSITE" id="PS50887"/>
    </source>
</evidence>
<dbReference type="FunFam" id="3.20.20.450:FF:000001">
    <property type="entry name" value="Cyclic di-GMP phosphodiesterase yahA"/>
    <property type="match status" value="1"/>
</dbReference>
<dbReference type="Pfam" id="PF00563">
    <property type="entry name" value="EAL"/>
    <property type="match status" value="1"/>
</dbReference>
<feature type="transmembrane region" description="Helical" evidence="1">
    <location>
        <begin position="276"/>
        <end position="293"/>
    </location>
</feature>
<protein>
    <submittedName>
        <fullName evidence="5">EAL domain-containing protein</fullName>
    </submittedName>
</protein>
<dbReference type="SUPFAM" id="SSF141868">
    <property type="entry name" value="EAL domain-like"/>
    <property type="match status" value="1"/>
</dbReference>
<dbReference type="InterPro" id="IPR035965">
    <property type="entry name" value="PAS-like_dom_sf"/>
</dbReference>
<feature type="transmembrane region" description="Helical" evidence="1">
    <location>
        <begin position="174"/>
        <end position="192"/>
    </location>
</feature>
<dbReference type="SUPFAM" id="SSF55073">
    <property type="entry name" value="Nucleotide cyclase"/>
    <property type="match status" value="1"/>
</dbReference>
<dbReference type="SUPFAM" id="SSF55785">
    <property type="entry name" value="PYP-like sensor domain (PAS domain)"/>
    <property type="match status" value="1"/>
</dbReference>
<dbReference type="Pfam" id="PF00989">
    <property type="entry name" value="PAS"/>
    <property type="match status" value="1"/>
</dbReference>
<keyword evidence="1" id="KW-1133">Transmembrane helix</keyword>
<name>A0AA42BP04_9BACI</name>
<evidence type="ECO:0000256" key="1">
    <source>
        <dbReference type="SAM" id="Phobius"/>
    </source>
</evidence>
<dbReference type="PROSITE" id="PS50887">
    <property type="entry name" value="GGDEF"/>
    <property type="match status" value="1"/>
</dbReference>
<feature type="transmembrane region" description="Helical" evidence="1">
    <location>
        <begin position="134"/>
        <end position="154"/>
    </location>
</feature>
<feature type="transmembrane region" description="Helical" evidence="1">
    <location>
        <begin position="238"/>
        <end position="255"/>
    </location>
</feature>
<evidence type="ECO:0000259" key="2">
    <source>
        <dbReference type="PROSITE" id="PS50112"/>
    </source>
</evidence>
<dbReference type="Gene3D" id="3.30.70.270">
    <property type="match status" value="1"/>
</dbReference>
<reference evidence="5" key="1">
    <citation type="submission" date="2022-07" db="EMBL/GenBank/DDBJ databases">
        <authorList>
            <person name="Li W.-J."/>
            <person name="Deng Q.-Q."/>
        </authorList>
    </citation>
    <scope>NUCLEOTIDE SEQUENCE</scope>
    <source>
        <strain evidence="5">SYSU M60031</strain>
    </source>
</reference>
<proteinExistence type="predicted"/>
<dbReference type="InterPro" id="IPR029787">
    <property type="entry name" value="Nucleotide_cyclase"/>
</dbReference>
<dbReference type="PROSITE" id="PS50112">
    <property type="entry name" value="PAS"/>
    <property type="match status" value="1"/>
</dbReference>
<keyword evidence="6" id="KW-1185">Reference proteome</keyword>
<dbReference type="Pfam" id="PF00990">
    <property type="entry name" value="GGDEF"/>
    <property type="match status" value="1"/>
</dbReference>
<dbReference type="InterPro" id="IPR000014">
    <property type="entry name" value="PAS"/>
</dbReference>
<dbReference type="SMART" id="SM00091">
    <property type="entry name" value="PAS"/>
    <property type="match status" value="1"/>
</dbReference>
<dbReference type="AlphaFoldDB" id="A0AA42BP04"/>
<organism evidence="5 6">
    <name type="scientific">Ectobacillus ponti</name>
    <dbReference type="NCBI Taxonomy" id="2961894"/>
    <lineage>
        <taxon>Bacteria</taxon>
        <taxon>Bacillati</taxon>
        <taxon>Bacillota</taxon>
        <taxon>Bacilli</taxon>
        <taxon>Bacillales</taxon>
        <taxon>Bacillaceae</taxon>
        <taxon>Ectobacillus</taxon>
    </lineage>
</organism>
<evidence type="ECO:0000313" key="6">
    <source>
        <dbReference type="Proteomes" id="UP001156102"/>
    </source>
</evidence>
<evidence type="ECO:0000313" key="5">
    <source>
        <dbReference type="EMBL" id="MCP8967901.1"/>
    </source>
</evidence>
<dbReference type="InterPro" id="IPR043128">
    <property type="entry name" value="Rev_trsase/Diguanyl_cyclase"/>
</dbReference>
<feature type="transmembrane region" description="Helical" evidence="1">
    <location>
        <begin position="69"/>
        <end position="90"/>
    </location>
</feature>
<feature type="domain" description="EAL" evidence="3">
    <location>
        <begin position="642"/>
        <end position="896"/>
    </location>
</feature>
<dbReference type="SMART" id="SM00052">
    <property type="entry name" value="EAL"/>
    <property type="match status" value="1"/>
</dbReference>
<accession>A0AA42BP04</accession>
<dbReference type="NCBIfam" id="TIGR00229">
    <property type="entry name" value="sensory_box"/>
    <property type="match status" value="1"/>
</dbReference>
<dbReference type="InterPro" id="IPR001633">
    <property type="entry name" value="EAL_dom"/>
</dbReference>
<feature type="transmembrane region" description="Helical" evidence="1">
    <location>
        <begin position="43"/>
        <end position="62"/>
    </location>
</feature>
<dbReference type="PROSITE" id="PS50883">
    <property type="entry name" value="EAL"/>
    <property type="match status" value="1"/>
</dbReference>
<dbReference type="InterPro" id="IPR052155">
    <property type="entry name" value="Biofilm_reg_signaling"/>
</dbReference>